<dbReference type="STRING" id="109264.A0A1F8A1Q3"/>
<accession>A0A1F8A1Q3</accession>
<sequence>MSSRITRSAARLAAEPPPPATSGPTPAIPAAGSAPSRKRKAHTRSDRSVEAPGQPNPPSPPRRAKKQRRAASPQPAAASAPPRRFILTSNGGALKEPAVTSDIQKKIEQKWEGVTR</sequence>
<evidence type="ECO:0000256" key="1">
    <source>
        <dbReference type="SAM" id="MobiDB-lite"/>
    </source>
</evidence>
<keyword evidence="2" id="KW-0436">Ligase</keyword>
<evidence type="ECO:0000313" key="3">
    <source>
        <dbReference type="Proteomes" id="UP000179179"/>
    </source>
</evidence>
<dbReference type="AlphaFoldDB" id="A0A1F8A1Q3"/>
<dbReference type="Proteomes" id="UP000179179">
    <property type="component" value="Unassembled WGS sequence"/>
</dbReference>
<dbReference type="EMBL" id="LYCR01000045">
    <property type="protein sequence ID" value="OGM45238.1"/>
    <property type="molecule type" value="Genomic_DNA"/>
</dbReference>
<proteinExistence type="predicted"/>
<feature type="compositionally biased region" description="Low complexity" evidence="1">
    <location>
        <begin position="22"/>
        <end position="35"/>
    </location>
</feature>
<gene>
    <name evidence="2" type="ORF">ABOM_005867</name>
</gene>
<protein>
    <submittedName>
        <fullName evidence="2">Putative ubiquitin-protein ligase Ufd4</fullName>
    </submittedName>
</protein>
<keyword evidence="3" id="KW-1185">Reference proteome</keyword>
<feature type="compositionally biased region" description="Low complexity" evidence="1">
    <location>
        <begin position="70"/>
        <end position="84"/>
    </location>
</feature>
<name>A0A1F8A1Q3_9EURO</name>
<evidence type="ECO:0000313" key="2">
    <source>
        <dbReference type="EMBL" id="OGM45238.1"/>
    </source>
</evidence>
<reference evidence="2 3" key="1">
    <citation type="journal article" date="2016" name="Genome Biol. Evol.">
        <title>Draft genome sequence of an aflatoxigenic Aspergillus species, A. bombycis.</title>
        <authorList>
            <person name="Moore G.G."/>
            <person name="Mack B.M."/>
            <person name="Beltz S.B."/>
            <person name="Gilbert M.K."/>
        </authorList>
    </citation>
    <scope>NUCLEOTIDE SEQUENCE [LARGE SCALE GENOMIC DNA]</scope>
    <source>
        <strain evidence="3">NRRL 26010</strain>
    </source>
</reference>
<dbReference type="GO" id="GO:0016874">
    <property type="term" value="F:ligase activity"/>
    <property type="evidence" value="ECO:0007669"/>
    <property type="project" value="UniProtKB-KW"/>
</dbReference>
<dbReference type="GeneID" id="34449257"/>
<organism evidence="2 3">
    <name type="scientific">Aspergillus bombycis</name>
    <dbReference type="NCBI Taxonomy" id="109264"/>
    <lineage>
        <taxon>Eukaryota</taxon>
        <taxon>Fungi</taxon>
        <taxon>Dikarya</taxon>
        <taxon>Ascomycota</taxon>
        <taxon>Pezizomycotina</taxon>
        <taxon>Eurotiomycetes</taxon>
        <taxon>Eurotiomycetidae</taxon>
        <taxon>Eurotiales</taxon>
        <taxon>Aspergillaceae</taxon>
        <taxon>Aspergillus</taxon>
    </lineage>
</organism>
<dbReference type="RefSeq" id="XP_022388955.1">
    <property type="nucleotide sequence ID" value="XM_022532996.1"/>
</dbReference>
<feature type="region of interest" description="Disordered" evidence="1">
    <location>
        <begin position="1"/>
        <end position="99"/>
    </location>
</feature>
<comment type="caution">
    <text evidence="2">The sequence shown here is derived from an EMBL/GenBank/DDBJ whole genome shotgun (WGS) entry which is preliminary data.</text>
</comment>